<evidence type="ECO:0000256" key="1">
    <source>
        <dbReference type="ARBA" id="ARBA00022679"/>
    </source>
</evidence>
<dbReference type="InterPro" id="IPR000182">
    <property type="entry name" value="GNAT_dom"/>
</dbReference>
<keyword evidence="4" id="KW-0689">Ribosomal protein</keyword>
<dbReference type="GO" id="GO:0005840">
    <property type="term" value="C:ribosome"/>
    <property type="evidence" value="ECO:0007669"/>
    <property type="project" value="UniProtKB-KW"/>
</dbReference>
<dbReference type="Proteomes" id="UP000295724">
    <property type="component" value="Unassembled WGS sequence"/>
</dbReference>
<dbReference type="PROSITE" id="PS51186">
    <property type="entry name" value="GNAT"/>
    <property type="match status" value="1"/>
</dbReference>
<dbReference type="RefSeq" id="WP_099017475.1">
    <property type="nucleotide sequence ID" value="NZ_NIHB01000001.1"/>
</dbReference>
<evidence type="ECO:0000313" key="4">
    <source>
        <dbReference type="EMBL" id="TDR14655.1"/>
    </source>
</evidence>
<feature type="domain" description="N-acetyltransferase" evidence="3">
    <location>
        <begin position="12"/>
        <end position="164"/>
    </location>
</feature>
<dbReference type="Pfam" id="PF00583">
    <property type="entry name" value="Acetyltransf_1"/>
    <property type="match status" value="1"/>
</dbReference>
<evidence type="ECO:0000256" key="2">
    <source>
        <dbReference type="ARBA" id="ARBA00023315"/>
    </source>
</evidence>
<evidence type="ECO:0000313" key="5">
    <source>
        <dbReference type="Proteomes" id="UP000295724"/>
    </source>
</evidence>
<name>A0A4R6X6G9_9GAMM</name>
<dbReference type="PANTHER" id="PTHR43877">
    <property type="entry name" value="AMINOALKYLPHOSPHONATE N-ACETYLTRANSFERASE-RELATED-RELATED"/>
    <property type="match status" value="1"/>
</dbReference>
<dbReference type="InterPro" id="IPR016181">
    <property type="entry name" value="Acyl_CoA_acyltransferase"/>
</dbReference>
<dbReference type="SUPFAM" id="SSF55729">
    <property type="entry name" value="Acyl-CoA N-acyltransferases (Nat)"/>
    <property type="match status" value="1"/>
</dbReference>
<comment type="caution">
    <text evidence="4">The sequence shown here is derived from an EMBL/GenBank/DDBJ whole genome shotgun (WGS) entry which is preliminary data.</text>
</comment>
<evidence type="ECO:0000259" key="3">
    <source>
        <dbReference type="PROSITE" id="PS51186"/>
    </source>
</evidence>
<dbReference type="InterPro" id="IPR050832">
    <property type="entry name" value="Bact_Acetyltransf"/>
</dbReference>
<keyword evidence="4" id="KW-0687">Ribonucleoprotein</keyword>
<keyword evidence="1" id="KW-0808">Transferase</keyword>
<organism evidence="4 5">
    <name type="scientific">Marinicella litoralis</name>
    <dbReference type="NCBI Taxonomy" id="644220"/>
    <lineage>
        <taxon>Bacteria</taxon>
        <taxon>Pseudomonadati</taxon>
        <taxon>Pseudomonadota</taxon>
        <taxon>Gammaproteobacteria</taxon>
        <taxon>Lysobacterales</taxon>
        <taxon>Marinicellaceae</taxon>
        <taxon>Marinicella</taxon>
    </lineage>
</organism>
<gene>
    <name evidence="4" type="ORF">C8D91_2926</name>
</gene>
<dbReference type="CDD" id="cd04301">
    <property type="entry name" value="NAT_SF"/>
    <property type="match status" value="1"/>
</dbReference>
<proteinExistence type="predicted"/>
<dbReference type="GO" id="GO:0016747">
    <property type="term" value="F:acyltransferase activity, transferring groups other than amino-acyl groups"/>
    <property type="evidence" value="ECO:0007669"/>
    <property type="project" value="InterPro"/>
</dbReference>
<dbReference type="OrthoDB" id="326501at2"/>
<keyword evidence="2" id="KW-0012">Acyltransferase</keyword>
<dbReference type="AlphaFoldDB" id="A0A4R6X6G9"/>
<dbReference type="EMBL" id="SNZB01000009">
    <property type="protein sequence ID" value="TDR14655.1"/>
    <property type="molecule type" value="Genomic_DNA"/>
</dbReference>
<protein>
    <submittedName>
        <fullName evidence="4">Ribosomal protein S18 acetylase RimI-like enzyme</fullName>
    </submittedName>
</protein>
<reference evidence="4 5" key="1">
    <citation type="submission" date="2019-03" db="EMBL/GenBank/DDBJ databases">
        <title>Genomic Encyclopedia of Type Strains, Phase IV (KMG-IV): sequencing the most valuable type-strain genomes for metagenomic binning, comparative biology and taxonomic classification.</title>
        <authorList>
            <person name="Goeker M."/>
        </authorList>
    </citation>
    <scope>NUCLEOTIDE SEQUENCE [LARGE SCALE GENOMIC DNA]</scope>
    <source>
        <strain evidence="4 5">DSM 25488</strain>
    </source>
</reference>
<accession>A0A4R6X6G9</accession>
<sequence length="166" mass="19136">MNKMKLNDAIPMQLMPCTHQDLIGVFRWFNSEKAVFYWAGPGITYPLQIKRFKTDSKFEKSHSYVLKQGRQLLAFGQIYNRLDHCHLGRLVVSPSFRGQGVGRHLVAALLDEGQRQLGLSDGSLFVLRDNKVAMNLYQKMGFVQAEYPETIPLENCLYLRRTEKPD</sequence>
<dbReference type="Gene3D" id="3.40.630.30">
    <property type="match status" value="1"/>
</dbReference>
<keyword evidence="5" id="KW-1185">Reference proteome</keyword>